<evidence type="ECO:0000259" key="6">
    <source>
        <dbReference type="Pfam" id="PF17389"/>
    </source>
</evidence>
<proteinExistence type="predicted"/>
<feature type="domain" description="Alpha-L-rhamnosidase concanavalin-like" evidence="4">
    <location>
        <begin position="322"/>
        <end position="415"/>
    </location>
</feature>
<dbReference type="Gene3D" id="2.60.120.260">
    <property type="entry name" value="Galactose-binding domain-like"/>
    <property type="match status" value="2"/>
</dbReference>
<evidence type="ECO:0000313" key="8">
    <source>
        <dbReference type="EMBL" id="QGU28775.1"/>
    </source>
</evidence>
<dbReference type="OrthoDB" id="9761045at2"/>
<dbReference type="Pfam" id="PF17390">
    <property type="entry name" value="Bac_rhamnosid_C"/>
    <property type="match status" value="1"/>
</dbReference>
<dbReference type="InterPro" id="IPR012341">
    <property type="entry name" value="6hp_glycosidase-like_sf"/>
</dbReference>
<dbReference type="SUPFAM" id="SSF48208">
    <property type="entry name" value="Six-hairpin glycosidases"/>
    <property type="match status" value="1"/>
</dbReference>
<evidence type="ECO:0000259" key="4">
    <source>
        <dbReference type="Pfam" id="PF05592"/>
    </source>
</evidence>
<evidence type="ECO:0000259" key="7">
    <source>
        <dbReference type="Pfam" id="PF17390"/>
    </source>
</evidence>
<sequence>MQVTAPRFEHLDEPLGIGVSTPRVSWKTQAESGWRQAGWQLSLTREDGQTVVATGNGPDQVLVAWPFEPLRSRERAEVRVRVRGADGAWSSWGPATAVEAGLLDASEWVATPVGAAWPEEPDTERRPSLVRRSFVVTSPVRSARLYVTAHGLYEAEINGRRVGDHELSPGWTKYDERLTYWTFDVTEHIVRGENVIGAWLGDGWYRGRLGFNGGYRDLYGTDLSLIAQLELSHEDGSRTVVATDREWEAARGPILVSGLYDGEKYDMRDEVDGWSSPGASTGEWAPVRVGERDAATLVAPVAPPVRVTEDIRPVSIARHGEGFLVDFGQNLVGRLRLRVDGPAGQVVELRHAEVLEHGELGTRPLRLADAQDVVVLDGRGPREWEPRFTFHGFRYATIVGLESLTAEDVVARVLHNDMRRTGWFETSSTDLNRLHENVRWGMRGNFVSVPTDCPQRDERLGWTGDIQVFAPTASFLYDSAGFLESWLADVALEQLPDGTIPWFVPVIPGGPSWTPIRTGAVWGDVSVLTPWTLYERFGDRGILERQYVSGRAWVERMVRESGQRRLWQQGHQLGDWLDPAAPPEDPAAGLTDKYLVASAYFAFTTRRLADTALLLGHAGDAIRYARIADEARDAFRSEYVLPDGRLTSDAQTAYALAIRFGLLSAAETERAGERLAELVAESGNHIATGFAGTPVVTDALTQVGEIDRAYALLLEDTCPSWMYAVRMGGTTIWERWDSMLPDGSINPGEMTSFNHYALGSVADWMHRVIGGLTPTGPGYRSVRWAPRVGGGLTSARVAFDSAYGLIEASWRVTDEGVAYEIRVPTGVEATVDLPGLESVPVESGGRFAAVVPVPVALASEVPAAV</sequence>
<gene>
    <name evidence="8" type="ORF">D7D94_03520</name>
</gene>
<organism evidence="8 9">
    <name type="scientific">Microbacterium oryzae</name>
    <dbReference type="NCBI Taxonomy" id="743009"/>
    <lineage>
        <taxon>Bacteria</taxon>
        <taxon>Bacillati</taxon>
        <taxon>Actinomycetota</taxon>
        <taxon>Actinomycetes</taxon>
        <taxon>Micrococcales</taxon>
        <taxon>Microbacteriaceae</taxon>
        <taxon>Microbacterium</taxon>
    </lineage>
</organism>
<dbReference type="GO" id="GO:0030596">
    <property type="term" value="F:alpha-L-rhamnosidase activity"/>
    <property type="evidence" value="ECO:0007669"/>
    <property type="project" value="UniProtKB-EC"/>
</dbReference>
<dbReference type="Gene3D" id="2.60.420.10">
    <property type="entry name" value="Maltose phosphorylase, domain 3"/>
    <property type="match status" value="1"/>
</dbReference>
<reference evidence="8 9" key="1">
    <citation type="submission" date="2018-09" db="EMBL/GenBank/DDBJ databases">
        <title>Whole genome sequencing of Microbacterium oryzae strain MB-10T.</title>
        <authorList>
            <person name="Das S.K."/>
        </authorList>
    </citation>
    <scope>NUCLEOTIDE SEQUENCE [LARGE SCALE GENOMIC DNA]</scope>
    <source>
        <strain evidence="8 9">MB-10</strain>
    </source>
</reference>
<dbReference type="Proteomes" id="UP000422989">
    <property type="component" value="Chromosome"/>
</dbReference>
<dbReference type="KEGG" id="moj:D7D94_03520"/>
<dbReference type="Pfam" id="PF05592">
    <property type="entry name" value="Bac_rhamnosid"/>
    <property type="match status" value="1"/>
</dbReference>
<evidence type="ECO:0000256" key="3">
    <source>
        <dbReference type="ARBA" id="ARBA00022801"/>
    </source>
</evidence>
<keyword evidence="9" id="KW-1185">Reference proteome</keyword>
<keyword evidence="3" id="KW-0378">Hydrolase</keyword>
<comment type="catalytic activity">
    <reaction evidence="1">
        <text>Hydrolysis of terminal non-reducing alpha-L-rhamnose residues in alpha-L-rhamnosides.</text>
        <dbReference type="EC" id="3.2.1.40"/>
    </reaction>
</comment>
<dbReference type="Pfam" id="PF08531">
    <property type="entry name" value="Bac_rhamnosid_N"/>
    <property type="match status" value="1"/>
</dbReference>
<dbReference type="PANTHER" id="PTHR33307">
    <property type="entry name" value="ALPHA-RHAMNOSIDASE (EUROFUNG)"/>
    <property type="match status" value="1"/>
</dbReference>
<dbReference type="Gene3D" id="1.50.10.10">
    <property type="match status" value="1"/>
</dbReference>
<dbReference type="AlphaFoldDB" id="A0A6I6DUW4"/>
<dbReference type="Pfam" id="PF25788">
    <property type="entry name" value="Ig_Rha78A_N"/>
    <property type="match status" value="1"/>
</dbReference>
<dbReference type="PIRSF" id="PIRSF010631">
    <property type="entry name" value="A-rhamnsds"/>
    <property type="match status" value="1"/>
</dbReference>
<name>A0A6I6DUW4_9MICO</name>
<evidence type="ECO:0000259" key="5">
    <source>
        <dbReference type="Pfam" id="PF08531"/>
    </source>
</evidence>
<dbReference type="InterPro" id="IPR016007">
    <property type="entry name" value="Alpha_rhamnosid"/>
</dbReference>
<dbReference type="InterPro" id="IPR008902">
    <property type="entry name" value="Rhamnosid_concanavalin"/>
</dbReference>
<accession>A0A6I6DUW4</accession>
<dbReference type="EMBL" id="CP032550">
    <property type="protein sequence ID" value="QGU28775.1"/>
    <property type="molecule type" value="Genomic_DNA"/>
</dbReference>
<dbReference type="Gene3D" id="2.60.40.10">
    <property type="entry name" value="Immunoglobulins"/>
    <property type="match status" value="1"/>
</dbReference>
<dbReference type="GO" id="GO:0005975">
    <property type="term" value="P:carbohydrate metabolic process"/>
    <property type="evidence" value="ECO:0007669"/>
    <property type="project" value="InterPro"/>
</dbReference>
<dbReference type="InterPro" id="IPR035396">
    <property type="entry name" value="Bac_rhamnosid6H"/>
</dbReference>
<protein>
    <recommendedName>
        <fullName evidence="2">alpha-L-rhamnosidase</fullName>
        <ecNumber evidence="2">3.2.1.40</ecNumber>
    </recommendedName>
</protein>
<dbReference type="Pfam" id="PF17389">
    <property type="entry name" value="Bac_rhamnosid6H"/>
    <property type="match status" value="1"/>
</dbReference>
<feature type="domain" description="Bacterial alpha-L-rhamnosidase N-terminal" evidence="5">
    <location>
        <begin position="140"/>
        <end position="309"/>
    </location>
</feature>
<dbReference type="InterPro" id="IPR008928">
    <property type="entry name" value="6-hairpin_glycosidase_sf"/>
</dbReference>
<evidence type="ECO:0000256" key="1">
    <source>
        <dbReference type="ARBA" id="ARBA00001445"/>
    </source>
</evidence>
<feature type="domain" description="Alpha-L-rhamnosidase C-terminal" evidence="7">
    <location>
        <begin position="771"/>
        <end position="842"/>
    </location>
</feature>
<dbReference type="PANTHER" id="PTHR33307:SF6">
    <property type="entry name" value="ALPHA-RHAMNOSIDASE (EUROFUNG)-RELATED"/>
    <property type="match status" value="1"/>
</dbReference>
<dbReference type="EC" id="3.2.1.40" evidence="2"/>
<dbReference type="InterPro" id="IPR013737">
    <property type="entry name" value="Bac_rhamnosid_N"/>
</dbReference>
<evidence type="ECO:0000256" key="2">
    <source>
        <dbReference type="ARBA" id="ARBA00012652"/>
    </source>
</evidence>
<dbReference type="InterPro" id="IPR013783">
    <property type="entry name" value="Ig-like_fold"/>
</dbReference>
<evidence type="ECO:0000313" key="9">
    <source>
        <dbReference type="Proteomes" id="UP000422989"/>
    </source>
</evidence>
<feature type="domain" description="Alpha-L-rhamnosidase six-hairpin glycosidase" evidence="6">
    <location>
        <begin position="419"/>
        <end position="769"/>
    </location>
</feature>
<dbReference type="InterPro" id="IPR035398">
    <property type="entry name" value="Bac_rhamnosid_C"/>
</dbReference>